<dbReference type="Proteomes" id="UP000618943">
    <property type="component" value="Unassembled WGS sequence"/>
</dbReference>
<keyword evidence="3" id="KW-1185">Reference proteome</keyword>
<feature type="transmembrane region" description="Helical" evidence="1">
    <location>
        <begin position="56"/>
        <end position="77"/>
    </location>
</feature>
<keyword evidence="1" id="KW-1133">Transmembrane helix</keyword>
<evidence type="ECO:0000256" key="1">
    <source>
        <dbReference type="SAM" id="Phobius"/>
    </source>
</evidence>
<sequence length="82" mass="9054">MRNISIVQAIEESKFNAFHLSVLLWCIFLILFEGFDLVVYGAVIPTLSKEWEAAPSVLDLIGSLTLVGGLIIGSLFLRNSSR</sequence>
<evidence type="ECO:0000313" key="2">
    <source>
        <dbReference type="EMBL" id="MBK3496767.1"/>
    </source>
</evidence>
<organism evidence="2 3">
    <name type="scientific">Viridibacillus soli</name>
    <dbReference type="NCBI Taxonomy" id="2798301"/>
    <lineage>
        <taxon>Bacteria</taxon>
        <taxon>Bacillati</taxon>
        <taxon>Bacillota</taxon>
        <taxon>Bacilli</taxon>
        <taxon>Bacillales</taxon>
        <taxon>Caryophanaceae</taxon>
        <taxon>Viridibacillus</taxon>
    </lineage>
</organism>
<keyword evidence="1" id="KW-0812">Transmembrane</keyword>
<name>A0ABS1HCF2_9BACL</name>
<feature type="transmembrane region" description="Helical" evidence="1">
    <location>
        <begin position="20"/>
        <end position="44"/>
    </location>
</feature>
<keyword evidence="1" id="KW-0472">Membrane</keyword>
<protein>
    <recommendedName>
        <fullName evidence="4">Major facilitator superfamily (MFS) profile domain-containing protein</fullName>
    </recommendedName>
</protein>
<proteinExistence type="predicted"/>
<dbReference type="SUPFAM" id="SSF103473">
    <property type="entry name" value="MFS general substrate transporter"/>
    <property type="match status" value="1"/>
</dbReference>
<dbReference type="EMBL" id="JAEOAH010000038">
    <property type="protein sequence ID" value="MBK3496767.1"/>
    <property type="molecule type" value="Genomic_DNA"/>
</dbReference>
<dbReference type="RefSeq" id="WP_200750137.1">
    <property type="nucleotide sequence ID" value="NZ_JAEOAH010000038.1"/>
</dbReference>
<comment type="caution">
    <text evidence="2">The sequence shown here is derived from an EMBL/GenBank/DDBJ whole genome shotgun (WGS) entry which is preliminary data.</text>
</comment>
<accession>A0ABS1HCF2</accession>
<reference evidence="2 3" key="1">
    <citation type="submission" date="2020-12" db="EMBL/GenBank/DDBJ databases">
        <title>YIM B01967 draft genome.</title>
        <authorList>
            <person name="Yan X."/>
        </authorList>
    </citation>
    <scope>NUCLEOTIDE SEQUENCE [LARGE SCALE GENOMIC DNA]</scope>
    <source>
        <strain evidence="2 3">YIM B01967</strain>
    </source>
</reference>
<gene>
    <name evidence="2" type="ORF">JFL43_18240</name>
</gene>
<dbReference type="InterPro" id="IPR036259">
    <property type="entry name" value="MFS_trans_sf"/>
</dbReference>
<evidence type="ECO:0000313" key="3">
    <source>
        <dbReference type="Proteomes" id="UP000618943"/>
    </source>
</evidence>
<evidence type="ECO:0008006" key="4">
    <source>
        <dbReference type="Google" id="ProtNLM"/>
    </source>
</evidence>